<reference evidence="4 5" key="1">
    <citation type="journal article" date="2020" name="IScience">
        <title>Genome Sequencing of the Endangered Kingdonia uniflora (Circaeasteraceae, Ranunculales) Reveals Potential Mechanisms of Evolutionary Specialization.</title>
        <authorList>
            <person name="Sun Y."/>
            <person name="Deng T."/>
            <person name="Zhang A."/>
            <person name="Moore M.J."/>
            <person name="Landis J.B."/>
            <person name="Lin N."/>
            <person name="Zhang H."/>
            <person name="Zhang X."/>
            <person name="Huang J."/>
            <person name="Zhang X."/>
            <person name="Sun H."/>
            <person name="Wang H."/>
        </authorList>
    </citation>
    <scope>NUCLEOTIDE SEQUENCE [LARGE SCALE GENOMIC DNA]</scope>
    <source>
        <strain evidence="4">TB1705</strain>
        <tissue evidence="4">Leaf</tissue>
    </source>
</reference>
<feature type="domain" description="tRNA nucleotidyltransferase/poly(A) polymerase RNA and SrmB- binding" evidence="3">
    <location>
        <begin position="59"/>
        <end position="121"/>
    </location>
</feature>
<protein>
    <recommendedName>
        <fullName evidence="3">tRNA nucleotidyltransferase/poly(A) polymerase RNA and SrmB- binding domain-containing protein</fullName>
    </recommendedName>
</protein>
<keyword evidence="2" id="KW-0472">Membrane</keyword>
<dbReference type="Pfam" id="PF12627">
    <property type="entry name" value="PolyA_pol_RNAbd"/>
    <property type="match status" value="1"/>
</dbReference>
<name>A0A7J7MSH9_9MAGN</name>
<dbReference type="PANTHER" id="PTHR43051:SF1">
    <property type="entry name" value="POLYNUCLEOTIDE ADENYLYLTRANSFERASE FAMILY PROTEIN"/>
    <property type="match status" value="1"/>
</dbReference>
<gene>
    <name evidence="4" type="ORF">GIB67_038272</name>
</gene>
<dbReference type="Gene3D" id="1.10.3090.10">
    <property type="entry name" value="cca-adding enzyme, domain 2"/>
    <property type="match status" value="1"/>
</dbReference>
<evidence type="ECO:0000256" key="2">
    <source>
        <dbReference type="SAM" id="Phobius"/>
    </source>
</evidence>
<dbReference type="InterPro" id="IPR032828">
    <property type="entry name" value="PolyA_RNA-bd"/>
</dbReference>
<dbReference type="OrthoDB" id="445712at2759"/>
<organism evidence="4 5">
    <name type="scientific">Kingdonia uniflora</name>
    <dbReference type="NCBI Taxonomy" id="39325"/>
    <lineage>
        <taxon>Eukaryota</taxon>
        <taxon>Viridiplantae</taxon>
        <taxon>Streptophyta</taxon>
        <taxon>Embryophyta</taxon>
        <taxon>Tracheophyta</taxon>
        <taxon>Spermatophyta</taxon>
        <taxon>Magnoliopsida</taxon>
        <taxon>Ranunculales</taxon>
        <taxon>Circaeasteraceae</taxon>
        <taxon>Kingdonia</taxon>
    </lineage>
</organism>
<evidence type="ECO:0000259" key="3">
    <source>
        <dbReference type="Pfam" id="PF12627"/>
    </source>
</evidence>
<evidence type="ECO:0000313" key="5">
    <source>
        <dbReference type="Proteomes" id="UP000541444"/>
    </source>
</evidence>
<dbReference type="EMBL" id="JACGCM010001259">
    <property type="protein sequence ID" value="KAF6157804.1"/>
    <property type="molecule type" value="Genomic_DNA"/>
</dbReference>
<dbReference type="SUPFAM" id="SSF81891">
    <property type="entry name" value="Poly A polymerase C-terminal region-like"/>
    <property type="match status" value="1"/>
</dbReference>
<dbReference type="AlphaFoldDB" id="A0A7J7MSH9"/>
<keyword evidence="5" id="KW-1185">Reference proteome</keyword>
<keyword evidence="2" id="KW-1133">Transmembrane helix</keyword>
<feature type="region of interest" description="Disordered" evidence="1">
    <location>
        <begin position="700"/>
        <end position="755"/>
    </location>
</feature>
<evidence type="ECO:0000256" key="1">
    <source>
        <dbReference type="SAM" id="MobiDB-lite"/>
    </source>
</evidence>
<dbReference type="InterPro" id="IPR052191">
    <property type="entry name" value="tRNA_ntf/polyA_polymerase_I"/>
</dbReference>
<feature type="compositionally biased region" description="Low complexity" evidence="1">
    <location>
        <begin position="700"/>
        <end position="727"/>
    </location>
</feature>
<dbReference type="PANTHER" id="PTHR43051">
    <property type="entry name" value="POLYNUCLEOTIDE ADENYLYLTRANSFERASE FAMILY PROTEIN"/>
    <property type="match status" value="1"/>
</dbReference>
<proteinExistence type="predicted"/>
<evidence type="ECO:0000313" key="4">
    <source>
        <dbReference type="EMBL" id="KAF6157804.1"/>
    </source>
</evidence>
<accession>A0A7J7MSH9</accession>
<keyword evidence="2" id="KW-0812">Transmembrane</keyword>
<sequence>MLLSLYYLFFRIQKKIYDYANGMNDIKLCQVRTVVPAKLSFEEDCARILRGLRIAARLGLSIHKETAIAIQELHSSIMGLSSSRLMMELNFMLSYGAAESSLCLLRKFGILEFMLPFHAAYLAQQDLDKIPRNSVMLLKLFSSVDEVLSCDRPSNCSLWVGLLAFHMTLVSNPQSVSVILAFASVLYHGNWGEAVKFVRENAQGPICFLPELSEVCADKSDKELAEDVTKLAVLVKHSLDALTNTQLLLQAMDRYPVPAFSAPIFIPKKSCVGLFDVLREVMEPSNKKRKTFEIDYSELRKGYLHEVRFVIGKVIIDTMNCMIIPKQHCEVVEQQFKLAKEVHDRTLSCLEQKENTKKEKPCLAESHLKEQLKEDVKEESTIRKGEVVQDVKKRKLQAKKEKLCLPESHLKEPLKEDVKGESNIRKGEVVKDVKKRKLQAKKEKPCLPEYHLKALPKEDVKEESNIRKGEVVKDVKKRKLQVKKKKPCLPESHLKEQLKEDVKEESNIRKGEVVKDVKKRKLQIKKKKPCLPESYLKEQLKEDVKEESNIRKGEVVKNVKKLKLQECNLEEKDRKKCSMHCADEILEKVKRDMLKEDKKQWKVQEYNLEKQLEVVTGSKKEYVNEDKIDSRLLLLNERKNATVEEHKLSVIKDNKKCRIPLSAMFSIHSLKVATSTISAAPAVLPDAPISLPPSSTLSPDITPLLPLPKGSTTSPSPNESPSSVPTIPSNPSPPNPDEFISPGPDSAVSPFGSSSLPPMTSASSPMVLVGGLLYLVMGGWLVAAAFGELK</sequence>
<dbReference type="Proteomes" id="UP000541444">
    <property type="component" value="Unassembled WGS sequence"/>
</dbReference>
<comment type="caution">
    <text evidence="4">The sequence shown here is derived from an EMBL/GenBank/DDBJ whole genome shotgun (WGS) entry which is preliminary data.</text>
</comment>
<feature type="transmembrane region" description="Helical" evidence="2">
    <location>
        <begin position="766"/>
        <end position="786"/>
    </location>
</feature>